<sequence>MAANPSTPGVPDFDVQVFQNEYVPLGGQVVHAIAQVTASGAGATGVPVTSQAAQVILVDTSGSMDFPGTKLIAAKQATKAAIDTMRDGTLFAVVSGTGMATMVYPQDERLVVLDQTTRAEAKRAVDRLRSRGGTAMGQWLMAAKRLLEPYPHTIRQAILLTDGKDESETEADLEAAIQACQGVFTCDCRGVGTDWVVSELRKVASGLLGSLDLVAEPAKLVEDFTAMIENAMGKAVADVALRVRTPGTAKVRFVKQVRPTIEDLTDRRADAGTNIGDYPTGSWGAESRDYHICLEVRPADLNDRVRVALVSLVSRGPDGSETELTRIGVFGEWTDNEELSTKISREVAMYTGRAELAAAIQGGLEARRQGDDDEATAKLGRAYALAAEAQDEDTAKLLRNLVEVEPVTGTIKLKDRSKVSVEDEMRLDTDSVKTSRLRPKT</sequence>
<comment type="caution">
    <text evidence="3">The sequence shown here is derived from an EMBL/GenBank/DDBJ whole genome shotgun (WGS) entry which is preliminary data.</text>
</comment>
<dbReference type="InterPro" id="IPR051266">
    <property type="entry name" value="CLCR"/>
</dbReference>
<evidence type="ECO:0000313" key="3">
    <source>
        <dbReference type="EMBL" id="GAA4973174.1"/>
    </source>
</evidence>
<dbReference type="EMBL" id="BAABHS010000015">
    <property type="protein sequence ID" value="GAA4973174.1"/>
    <property type="molecule type" value="Genomic_DNA"/>
</dbReference>
<feature type="region of interest" description="Disordered" evidence="1">
    <location>
        <begin position="418"/>
        <end position="441"/>
    </location>
</feature>
<organism evidence="3 4">
    <name type="scientific">Yinghuangia aomiensis</name>
    <dbReference type="NCBI Taxonomy" id="676205"/>
    <lineage>
        <taxon>Bacteria</taxon>
        <taxon>Bacillati</taxon>
        <taxon>Actinomycetota</taxon>
        <taxon>Actinomycetes</taxon>
        <taxon>Kitasatosporales</taxon>
        <taxon>Streptomycetaceae</taxon>
        <taxon>Yinghuangia</taxon>
    </lineage>
</organism>
<dbReference type="PROSITE" id="PS50234">
    <property type="entry name" value="VWFA"/>
    <property type="match status" value="1"/>
</dbReference>
<dbReference type="SUPFAM" id="SSF53300">
    <property type="entry name" value="vWA-like"/>
    <property type="match status" value="1"/>
</dbReference>
<dbReference type="Gene3D" id="1.20.120.1690">
    <property type="match status" value="1"/>
</dbReference>
<dbReference type="PANTHER" id="PTHR10579:SF43">
    <property type="entry name" value="ZINC FINGER (C3HC4-TYPE RING FINGER) FAMILY PROTEIN"/>
    <property type="match status" value="1"/>
</dbReference>
<dbReference type="RefSeq" id="WP_345677363.1">
    <property type="nucleotide sequence ID" value="NZ_BAABHS010000015.1"/>
</dbReference>
<dbReference type="SMART" id="SM00327">
    <property type="entry name" value="VWA"/>
    <property type="match status" value="1"/>
</dbReference>
<dbReference type="Proteomes" id="UP001500466">
    <property type="component" value="Unassembled WGS sequence"/>
</dbReference>
<proteinExistence type="predicted"/>
<evidence type="ECO:0000259" key="2">
    <source>
        <dbReference type="PROSITE" id="PS50234"/>
    </source>
</evidence>
<dbReference type="Gene3D" id="3.40.50.410">
    <property type="entry name" value="von Willebrand factor, type A domain"/>
    <property type="match status" value="1"/>
</dbReference>
<evidence type="ECO:0000313" key="4">
    <source>
        <dbReference type="Proteomes" id="UP001500466"/>
    </source>
</evidence>
<gene>
    <name evidence="3" type="ORF">GCM10023205_44470</name>
</gene>
<keyword evidence="4" id="KW-1185">Reference proteome</keyword>
<dbReference type="InterPro" id="IPR036465">
    <property type="entry name" value="vWFA_dom_sf"/>
</dbReference>
<accession>A0ABP9HKJ6</accession>
<dbReference type="InterPro" id="IPR002035">
    <property type="entry name" value="VWF_A"/>
</dbReference>
<feature type="domain" description="VWFA" evidence="2">
    <location>
        <begin position="53"/>
        <end position="236"/>
    </location>
</feature>
<dbReference type="Gene3D" id="2.60.40.3670">
    <property type="match status" value="1"/>
</dbReference>
<reference evidence="4" key="1">
    <citation type="journal article" date="2019" name="Int. J. Syst. Evol. Microbiol.">
        <title>The Global Catalogue of Microorganisms (GCM) 10K type strain sequencing project: providing services to taxonomists for standard genome sequencing and annotation.</title>
        <authorList>
            <consortium name="The Broad Institute Genomics Platform"/>
            <consortium name="The Broad Institute Genome Sequencing Center for Infectious Disease"/>
            <person name="Wu L."/>
            <person name="Ma J."/>
        </authorList>
    </citation>
    <scope>NUCLEOTIDE SEQUENCE [LARGE SCALE GENOMIC DNA]</scope>
    <source>
        <strain evidence="4">JCM 17986</strain>
    </source>
</reference>
<dbReference type="Pfam" id="PF18571">
    <property type="entry name" value="VWA_3_C"/>
    <property type="match status" value="1"/>
</dbReference>
<protein>
    <submittedName>
        <fullName evidence="3">VWA domain-containing protein</fullName>
    </submittedName>
</protein>
<dbReference type="Pfam" id="PF13768">
    <property type="entry name" value="VWA_3"/>
    <property type="match status" value="1"/>
</dbReference>
<dbReference type="InterPro" id="IPR041176">
    <property type="entry name" value="VWA_3_C"/>
</dbReference>
<dbReference type="PANTHER" id="PTHR10579">
    <property type="entry name" value="CALCIUM-ACTIVATED CHLORIDE CHANNEL REGULATOR"/>
    <property type="match status" value="1"/>
</dbReference>
<name>A0ABP9HKJ6_9ACTN</name>
<feature type="compositionally biased region" description="Basic and acidic residues" evidence="1">
    <location>
        <begin position="418"/>
        <end position="433"/>
    </location>
</feature>
<evidence type="ECO:0000256" key="1">
    <source>
        <dbReference type="SAM" id="MobiDB-lite"/>
    </source>
</evidence>